<protein>
    <submittedName>
        <fullName evidence="1">Uncharacterized protein</fullName>
    </submittedName>
</protein>
<keyword evidence="2" id="KW-1185">Reference proteome</keyword>
<dbReference type="EMBL" id="JASMQC010000021">
    <property type="protein sequence ID" value="KAK1936673.1"/>
    <property type="molecule type" value="Genomic_DNA"/>
</dbReference>
<organism evidence="1 2">
    <name type="scientific">Phytophthora citrophthora</name>
    <dbReference type="NCBI Taxonomy" id="4793"/>
    <lineage>
        <taxon>Eukaryota</taxon>
        <taxon>Sar</taxon>
        <taxon>Stramenopiles</taxon>
        <taxon>Oomycota</taxon>
        <taxon>Peronosporomycetes</taxon>
        <taxon>Peronosporales</taxon>
        <taxon>Peronosporaceae</taxon>
        <taxon>Phytophthora</taxon>
    </lineage>
</organism>
<name>A0AAD9GDZ7_9STRA</name>
<dbReference type="AlphaFoldDB" id="A0AAD9GDZ7"/>
<evidence type="ECO:0000313" key="1">
    <source>
        <dbReference type="EMBL" id="KAK1936673.1"/>
    </source>
</evidence>
<reference evidence="1" key="1">
    <citation type="submission" date="2023-08" db="EMBL/GenBank/DDBJ databases">
        <title>Reference Genome Resource for the Citrus Pathogen Phytophthora citrophthora.</title>
        <authorList>
            <person name="Moller H."/>
            <person name="Coetzee B."/>
            <person name="Rose L.J."/>
            <person name="Van Niekerk J.M."/>
        </authorList>
    </citation>
    <scope>NUCLEOTIDE SEQUENCE</scope>
    <source>
        <strain evidence="1">STE-U-9442</strain>
    </source>
</reference>
<evidence type="ECO:0000313" key="2">
    <source>
        <dbReference type="Proteomes" id="UP001259832"/>
    </source>
</evidence>
<sequence>MPVGFITLEILQPWPKHLNSSRLIFKATTWLGTSDNFSHTWKQRGIRFVERGRRINVECAELQARCQGLSERLRQRVPGEALRAEGLQVLETLVEGAIWNLETTYLPVPVHQMYSTTLHHAAATFDPRGPYRSVDLLEYVF</sequence>
<dbReference type="Proteomes" id="UP001259832">
    <property type="component" value="Unassembled WGS sequence"/>
</dbReference>
<gene>
    <name evidence="1" type="ORF">P3T76_010108</name>
</gene>
<accession>A0AAD9GDZ7</accession>
<proteinExistence type="predicted"/>
<comment type="caution">
    <text evidence="1">The sequence shown here is derived from an EMBL/GenBank/DDBJ whole genome shotgun (WGS) entry which is preliminary data.</text>
</comment>